<evidence type="ECO:0000313" key="1">
    <source>
        <dbReference type="EMBL" id="CAE20217.1"/>
    </source>
</evidence>
<reference evidence="1 2" key="1">
    <citation type="journal article" date="2003" name="Nature">
        <title>Genome divergence in two Prochlorococcus ecotypes reflects oceanic niche differentiation.</title>
        <authorList>
            <person name="Rocap G."/>
            <person name="Larimer F.W."/>
            <person name="Lamerdin J.E."/>
            <person name="Malfatti S."/>
            <person name="Chain P."/>
            <person name="Ahlgren N.A."/>
            <person name="Arellano A."/>
            <person name="Coleman M."/>
            <person name="Hauser L."/>
            <person name="Hess W.R."/>
            <person name="Johnson Z.I."/>
            <person name="Land M.L."/>
            <person name="Lindell D."/>
            <person name="Post A.F."/>
            <person name="Regala W."/>
            <person name="Shah M."/>
            <person name="Shaw S.L."/>
            <person name="Steglich C."/>
            <person name="Sullivan M.B."/>
            <person name="Ting C.S."/>
            <person name="Tolonen A."/>
            <person name="Webb E.A."/>
            <person name="Zinser E.R."/>
            <person name="Chisholm S.W."/>
        </authorList>
    </citation>
    <scope>NUCLEOTIDE SEQUENCE [LARGE SCALE GENOMIC DNA]</scope>
    <source>
        <strain evidence="2">MIT 9313</strain>
    </source>
</reference>
<dbReference type="KEGG" id="pmt:PMT_0042"/>
<proteinExistence type="predicted"/>
<name>Q7V9B2_PROMM</name>
<dbReference type="eggNOG" id="ENOG502ZHJQ">
    <property type="taxonomic scope" value="Bacteria"/>
</dbReference>
<gene>
    <name evidence="1" type="ordered locus">PMT_0042</name>
</gene>
<dbReference type="AlphaFoldDB" id="Q7V9B2"/>
<organism evidence="1 2">
    <name type="scientific">Prochlorococcus marinus (strain MIT 9313)</name>
    <dbReference type="NCBI Taxonomy" id="74547"/>
    <lineage>
        <taxon>Bacteria</taxon>
        <taxon>Bacillati</taxon>
        <taxon>Cyanobacteriota</taxon>
        <taxon>Cyanophyceae</taxon>
        <taxon>Synechococcales</taxon>
        <taxon>Prochlorococcaceae</taxon>
        <taxon>Prochlorococcus</taxon>
    </lineage>
</organism>
<sequence>MTSTFLRTTAGTNSASIQREVYLKAASGFFDRASAQAEAGDFQAAGSLILKALDQERRAGVVGPQVLQLIKPRS</sequence>
<accession>Q7V9B2</accession>
<dbReference type="RefSeq" id="WP_011129421.1">
    <property type="nucleotide sequence ID" value="NC_005071.1"/>
</dbReference>
<dbReference type="Proteomes" id="UP000001423">
    <property type="component" value="Chromosome"/>
</dbReference>
<evidence type="ECO:0000313" key="2">
    <source>
        <dbReference type="Proteomes" id="UP000001423"/>
    </source>
</evidence>
<protein>
    <submittedName>
        <fullName evidence="1">Uncharacterized protein</fullName>
    </submittedName>
</protein>
<dbReference type="HOGENOM" id="CLU_190033_0_0_3"/>
<keyword evidence="2" id="KW-1185">Reference proteome</keyword>
<dbReference type="EMBL" id="BX548175">
    <property type="protein sequence ID" value="CAE20217.1"/>
    <property type="molecule type" value="Genomic_DNA"/>
</dbReference>